<accession>A0A915A7I0</accession>
<dbReference type="PANTHER" id="PTHR24083">
    <property type="entry name" value="NUCLEAR HORMONE RECEPTOR"/>
    <property type="match status" value="1"/>
</dbReference>
<evidence type="ECO:0000256" key="1">
    <source>
        <dbReference type="ARBA" id="ARBA00004123"/>
    </source>
</evidence>
<dbReference type="PROSITE" id="PS51843">
    <property type="entry name" value="NR_LBD"/>
    <property type="match status" value="1"/>
</dbReference>
<keyword evidence="5" id="KW-0862">Zinc</keyword>
<proteinExistence type="inferred from homology"/>
<evidence type="ECO:0000256" key="8">
    <source>
        <dbReference type="ARBA" id="ARBA00023163"/>
    </source>
</evidence>
<keyword evidence="6" id="KW-0805">Transcription regulation</keyword>
<dbReference type="PRINTS" id="PR00398">
    <property type="entry name" value="STRDHORMONER"/>
</dbReference>
<reference evidence="15 16" key="1">
    <citation type="submission" date="2022-11" db="UniProtKB">
        <authorList>
            <consortium name="WormBaseParasite"/>
        </authorList>
    </citation>
    <scope>IDENTIFICATION</scope>
</reference>
<evidence type="ECO:0000256" key="2">
    <source>
        <dbReference type="ARBA" id="ARBA00005993"/>
    </source>
</evidence>
<keyword evidence="7" id="KW-0238">DNA-binding</keyword>
<evidence type="ECO:0000313" key="15">
    <source>
        <dbReference type="WBParaSite" id="PgR002_g188_t02"/>
    </source>
</evidence>
<evidence type="ECO:0000256" key="9">
    <source>
        <dbReference type="ARBA" id="ARBA00023170"/>
    </source>
</evidence>
<dbReference type="SMART" id="SM00399">
    <property type="entry name" value="ZnF_C4"/>
    <property type="match status" value="1"/>
</dbReference>
<keyword evidence="8" id="KW-0804">Transcription</keyword>
<sequence length="443" mass="50000">MAESDSQYPTHILSPPSISSEDDQAARSNYDAPGRADKISPDKIPTDIEQFASVGVAVNRCPPFCNVCGGPATGHHYGTASCNGCRAFFRRSFIARRRYKCQARGFCNLKYQGRHSLCRACRYKKCLEVGMNKELIQLPKNYDTDRIGREQFVLNNDPNRPISIRPIMRDLFHTDGGQLAAVVGSLLYAETQSDFLRRSTFDPSENTINSLIDLINAPNQLANSQKYKLVAEWPAKQAPPMDRHGDGLPCTAKNWLLCDLVLTVEFAKSFNAFKRLSLHDKLVLLRNAAAANFSMMQSYYSYENMSNTIVFPDGIFPILFTKRPMPLEVIVLCKGVDSFTRSMADRCEYVLLKAIIFTHFAYDGLSAEGRSLLEVEREKHSKMLFNYLNARHGPQFGPSKFADFIAVVETFFDLADKIRQFHAIMSVILQEPIPRLLDELFAS</sequence>
<feature type="domain" description="Nuclear receptor" evidence="12">
    <location>
        <begin position="62"/>
        <end position="138"/>
    </location>
</feature>
<feature type="region of interest" description="Disordered" evidence="11">
    <location>
        <begin position="1"/>
        <end position="42"/>
    </location>
</feature>
<dbReference type="InterPro" id="IPR049636">
    <property type="entry name" value="HNF4-like_DBD"/>
</dbReference>
<dbReference type="WBParaSite" id="PgR002_g188_t03">
    <property type="protein sequence ID" value="PgR002_g188_t03"/>
    <property type="gene ID" value="PgR002_g188"/>
</dbReference>
<evidence type="ECO:0000259" key="13">
    <source>
        <dbReference type="PROSITE" id="PS51843"/>
    </source>
</evidence>
<dbReference type="InterPro" id="IPR000536">
    <property type="entry name" value="Nucl_hrmn_rcpt_lig-bd"/>
</dbReference>
<evidence type="ECO:0000313" key="16">
    <source>
        <dbReference type="WBParaSite" id="PgR002_g188_t03"/>
    </source>
</evidence>
<dbReference type="Gene3D" id="1.10.565.10">
    <property type="entry name" value="Retinoid X Receptor"/>
    <property type="match status" value="1"/>
</dbReference>
<feature type="domain" description="NR LBD" evidence="13">
    <location>
        <begin position="178"/>
        <end position="443"/>
    </location>
</feature>
<evidence type="ECO:0000259" key="12">
    <source>
        <dbReference type="PROSITE" id="PS51030"/>
    </source>
</evidence>
<comment type="subcellular location">
    <subcellularLocation>
        <location evidence="1">Nucleus</location>
    </subcellularLocation>
</comment>
<dbReference type="WBParaSite" id="PgR002_g188_t02">
    <property type="protein sequence ID" value="PgR002_g188_t02"/>
    <property type="gene ID" value="PgR002_g188"/>
</dbReference>
<dbReference type="FunFam" id="3.30.50.10:FF:000030">
    <property type="entry name" value="Nuclear Hormone Receptor family"/>
    <property type="match status" value="1"/>
</dbReference>
<dbReference type="PRINTS" id="PR00047">
    <property type="entry name" value="STROIDFINGER"/>
</dbReference>
<evidence type="ECO:0000256" key="11">
    <source>
        <dbReference type="SAM" id="MobiDB-lite"/>
    </source>
</evidence>
<dbReference type="Gene3D" id="3.30.50.10">
    <property type="entry name" value="Erythroid Transcription Factor GATA-1, subunit A"/>
    <property type="match status" value="1"/>
</dbReference>
<evidence type="ECO:0000313" key="14">
    <source>
        <dbReference type="Proteomes" id="UP000887569"/>
    </source>
</evidence>
<dbReference type="InterPro" id="IPR001628">
    <property type="entry name" value="Znf_hrmn_rcpt"/>
</dbReference>
<evidence type="ECO:0000256" key="3">
    <source>
        <dbReference type="ARBA" id="ARBA00022723"/>
    </source>
</evidence>
<dbReference type="InterPro" id="IPR050274">
    <property type="entry name" value="Nuclear_hormone_rcpt_NR2"/>
</dbReference>
<dbReference type="WBParaSite" id="PgR002_g188_t04">
    <property type="protein sequence ID" value="PgR002_g188_t04"/>
    <property type="gene ID" value="PgR002_g188"/>
</dbReference>
<dbReference type="SMART" id="SM00430">
    <property type="entry name" value="HOLI"/>
    <property type="match status" value="1"/>
</dbReference>
<dbReference type="GO" id="GO:0000978">
    <property type="term" value="F:RNA polymerase II cis-regulatory region sequence-specific DNA binding"/>
    <property type="evidence" value="ECO:0007669"/>
    <property type="project" value="InterPro"/>
</dbReference>
<comment type="similarity">
    <text evidence="2">Belongs to the nuclear hormone receptor family.</text>
</comment>
<dbReference type="InterPro" id="IPR013088">
    <property type="entry name" value="Znf_NHR/GATA"/>
</dbReference>
<evidence type="ECO:0000256" key="4">
    <source>
        <dbReference type="ARBA" id="ARBA00022771"/>
    </source>
</evidence>
<dbReference type="Proteomes" id="UP000887569">
    <property type="component" value="Unplaced"/>
</dbReference>
<dbReference type="CDD" id="cd06960">
    <property type="entry name" value="NR_DBD_HNF4A"/>
    <property type="match status" value="1"/>
</dbReference>
<protein>
    <submittedName>
        <fullName evidence="15 16">Nuclear receptor domain-containing protein</fullName>
    </submittedName>
</protein>
<dbReference type="GO" id="GO:0008270">
    <property type="term" value="F:zinc ion binding"/>
    <property type="evidence" value="ECO:0007669"/>
    <property type="project" value="UniProtKB-KW"/>
</dbReference>
<dbReference type="InterPro" id="IPR001723">
    <property type="entry name" value="Nuclear_hrmn_rcpt"/>
</dbReference>
<keyword evidence="4" id="KW-0863">Zinc-finger</keyword>
<dbReference type="Pfam" id="PF00105">
    <property type="entry name" value="zf-C4"/>
    <property type="match status" value="1"/>
</dbReference>
<organism evidence="14 16">
    <name type="scientific">Parascaris univalens</name>
    <name type="common">Nematode worm</name>
    <dbReference type="NCBI Taxonomy" id="6257"/>
    <lineage>
        <taxon>Eukaryota</taxon>
        <taxon>Metazoa</taxon>
        <taxon>Ecdysozoa</taxon>
        <taxon>Nematoda</taxon>
        <taxon>Chromadorea</taxon>
        <taxon>Rhabditida</taxon>
        <taxon>Spirurina</taxon>
        <taxon>Ascaridomorpha</taxon>
        <taxon>Ascaridoidea</taxon>
        <taxon>Ascarididae</taxon>
        <taxon>Parascaris</taxon>
    </lineage>
</organism>
<evidence type="ECO:0000256" key="6">
    <source>
        <dbReference type="ARBA" id="ARBA00023015"/>
    </source>
</evidence>
<dbReference type="SUPFAM" id="SSF57716">
    <property type="entry name" value="Glucocorticoid receptor-like (DNA-binding domain)"/>
    <property type="match status" value="1"/>
</dbReference>
<dbReference type="GO" id="GO:0005634">
    <property type="term" value="C:nucleus"/>
    <property type="evidence" value="ECO:0007669"/>
    <property type="project" value="UniProtKB-SubCell"/>
</dbReference>
<keyword evidence="14" id="KW-1185">Reference proteome</keyword>
<dbReference type="SUPFAM" id="SSF48508">
    <property type="entry name" value="Nuclear receptor ligand-binding domain"/>
    <property type="match status" value="1"/>
</dbReference>
<evidence type="ECO:0000256" key="10">
    <source>
        <dbReference type="ARBA" id="ARBA00023242"/>
    </source>
</evidence>
<dbReference type="GO" id="GO:0003700">
    <property type="term" value="F:DNA-binding transcription factor activity"/>
    <property type="evidence" value="ECO:0007669"/>
    <property type="project" value="InterPro"/>
</dbReference>
<evidence type="ECO:0000256" key="5">
    <source>
        <dbReference type="ARBA" id="ARBA00022833"/>
    </source>
</evidence>
<evidence type="ECO:0000256" key="7">
    <source>
        <dbReference type="ARBA" id="ARBA00023125"/>
    </source>
</evidence>
<name>A0A915A7I0_PARUN</name>
<keyword evidence="10" id="KW-0539">Nucleus</keyword>
<keyword evidence="3" id="KW-0479">Metal-binding</keyword>
<dbReference type="Pfam" id="PF00104">
    <property type="entry name" value="Hormone_recep"/>
    <property type="match status" value="1"/>
</dbReference>
<dbReference type="AlphaFoldDB" id="A0A915A7I0"/>
<dbReference type="InterPro" id="IPR035500">
    <property type="entry name" value="NHR-like_dom_sf"/>
</dbReference>
<keyword evidence="9" id="KW-0675">Receptor</keyword>
<dbReference type="PROSITE" id="PS51030">
    <property type="entry name" value="NUCLEAR_REC_DBD_2"/>
    <property type="match status" value="1"/>
</dbReference>